<evidence type="ECO:0000313" key="2">
    <source>
        <dbReference type="Proteomes" id="UP000824120"/>
    </source>
</evidence>
<evidence type="ECO:0000313" key="1">
    <source>
        <dbReference type="EMBL" id="KAG5614082.1"/>
    </source>
</evidence>
<dbReference type="EMBL" id="JACXVP010000003">
    <property type="protein sequence ID" value="KAG5614082.1"/>
    <property type="molecule type" value="Genomic_DNA"/>
</dbReference>
<comment type="caution">
    <text evidence="1">The sequence shown here is derived from an EMBL/GenBank/DDBJ whole genome shotgun (WGS) entry which is preliminary data.</text>
</comment>
<organism evidence="1 2">
    <name type="scientific">Solanum commersonii</name>
    <name type="common">Commerson's wild potato</name>
    <name type="synonym">Commerson's nightshade</name>
    <dbReference type="NCBI Taxonomy" id="4109"/>
    <lineage>
        <taxon>Eukaryota</taxon>
        <taxon>Viridiplantae</taxon>
        <taxon>Streptophyta</taxon>
        <taxon>Embryophyta</taxon>
        <taxon>Tracheophyta</taxon>
        <taxon>Spermatophyta</taxon>
        <taxon>Magnoliopsida</taxon>
        <taxon>eudicotyledons</taxon>
        <taxon>Gunneridae</taxon>
        <taxon>Pentapetalae</taxon>
        <taxon>asterids</taxon>
        <taxon>lamiids</taxon>
        <taxon>Solanales</taxon>
        <taxon>Solanaceae</taxon>
        <taxon>Solanoideae</taxon>
        <taxon>Solaneae</taxon>
        <taxon>Solanum</taxon>
    </lineage>
</organism>
<dbReference type="Proteomes" id="UP000824120">
    <property type="component" value="Chromosome 3"/>
</dbReference>
<reference evidence="1 2" key="1">
    <citation type="submission" date="2020-09" db="EMBL/GenBank/DDBJ databases">
        <title>De no assembly of potato wild relative species, Solanum commersonii.</title>
        <authorList>
            <person name="Cho K."/>
        </authorList>
    </citation>
    <scope>NUCLEOTIDE SEQUENCE [LARGE SCALE GENOMIC DNA]</scope>
    <source>
        <strain evidence="1">LZ3.2</strain>
        <tissue evidence="1">Leaf</tissue>
    </source>
</reference>
<gene>
    <name evidence="1" type="ORF">H5410_013906</name>
</gene>
<proteinExistence type="predicted"/>
<keyword evidence="2" id="KW-1185">Reference proteome</keyword>
<sequence>MSQSSSSSKKMLDSLNEIDPVAFYTSSNAPSPSKMLTISSVNIDETSLLNPQSFLDLNNPAPVPGPCAAMLSDHLFKGDLPKNKSSESNILAASESLVVESLTQMMGGILSEKREHKPSSTICVNRGFWENVCSDMDIIMKPGMDSLHDLTKSHVLHEEEVIEFYYNIEFTEDGSIHSRVGDKSLHLNEDLLGHILEGTREGIRYVVGKTYSMKFVKECSKIPNTRRAGVQKKLMKGEYQLLFEFVNKVLLPRTETRTVASATDLFIMESLCKFEPRPSFPHNGAYVQVCD</sequence>
<dbReference type="OrthoDB" id="1316022at2759"/>
<protein>
    <submittedName>
        <fullName evidence="1">Uncharacterized protein</fullName>
    </submittedName>
</protein>
<name>A0A9J5ZPT0_SOLCO</name>
<accession>A0A9J5ZPT0</accession>
<dbReference type="AlphaFoldDB" id="A0A9J5ZPT0"/>